<dbReference type="PROSITE" id="PS00108">
    <property type="entry name" value="PROTEIN_KINASE_ST"/>
    <property type="match status" value="1"/>
</dbReference>
<dbReference type="InterPro" id="IPR055414">
    <property type="entry name" value="LRR_R13L4/SHOC2-like"/>
</dbReference>
<keyword evidence="12 18" id="KW-1133">Transmembrane helix</keyword>
<dbReference type="GO" id="GO:0005524">
    <property type="term" value="F:ATP binding"/>
    <property type="evidence" value="ECO:0007669"/>
    <property type="project" value="UniProtKB-UniRule"/>
</dbReference>
<dbReference type="EMBL" id="BPVZ01000020">
    <property type="protein sequence ID" value="GKV03120.1"/>
    <property type="molecule type" value="Genomic_DNA"/>
</dbReference>
<reference evidence="21 22" key="1">
    <citation type="journal article" date="2021" name="Commun. Biol.">
        <title>The genome of Shorea leprosula (Dipterocarpaceae) highlights the ecological relevance of drought in aseasonal tropical rainforests.</title>
        <authorList>
            <person name="Ng K.K.S."/>
            <person name="Kobayashi M.J."/>
            <person name="Fawcett J.A."/>
            <person name="Hatakeyama M."/>
            <person name="Paape T."/>
            <person name="Ng C.H."/>
            <person name="Ang C.C."/>
            <person name="Tnah L.H."/>
            <person name="Lee C.T."/>
            <person name="Nishiyama T."/>
            <person name="Sese J."/>
            <person name="O'Brien M.J."/>
            <person name="Copetti D."/>
            <person name="Mohd Noor M.I."/>
            <person name="Ong R.C."/>
            <person name="Putra M."/>
            <person name="Sireger I.Z."/>
            <person name="Indrioko S."/>
            <person name="Kosugi Y."/>
            <person name="Izuno A."/>
            <person name="Isagi Y."/>
            <person name="Lee S.L."/>
            <person name="Shimizu K.K."/>
        </authorList>
    </citation>
    <scope>NUCLEOTIDE SEQUENCE [LARGE SCALE GENOMIC DNA]</scope>
    <source>
        <strain evidence="21">214</strain>
    </source>
</reference>
<dbReference type="PROSITE" id="PS51450">
    <property type="entry name" value="LRR"/>
    <property type="match status" value="1"/>
</dbReference>
<dbReference type="InterPro" id="IPR032675">
    <property type="entry name" value="LRR_dom_sf"/>
</dbReference>
<evidence type="ECO:0000256" key="18">
    <source>
        <dbReference type="SAM" id="Phobius"/>
    </source>
</evidence>
<dbReference type="Gene3D" id="3.80.10.10">
    <property type="entry name" value="Ribonuclease Inhibitor"/>
    <property type="match status" value="2"/>
</dbReference>
<keyword evidence="11 16" id="KW-0067">ATP-binding</keyword>
<evidence type="ECO:0000256" key="16">
    <source>
        <dbReference type="PROSITE-ProRule" id="PRU10141"/>
    </source>
</evidence>
<dbReference type="Gene3D" id="3.30.200.20">
    <property type="entry name" value="Phosphorylase Kinase, domain 1"/>
    <property type="match status" value="1"/>
</dbReference>
<keyword evidence="15" id="KW-0325">Glycoprotein</keyword>
<feature type="signal peptide" evidence="19">
    <location>
        <begin position="1"/>
        <end position="21"/>
    </location>
</feature>
<evidence type="ECO:0000256" key="13">
    <source>
        <dbReference type="ARBA" id="ARBA00023136"/>
    </source>
</evidence>
<dbReference type="PANTHER" id="PTHR45974">
    <property type="entry name" value="RECEPTOR-LIKE PROTEIN 55"/>
    <property type="match status" value="1"/>
</dbReference>
<feature type="domain" description="Protein kinase" evidence="20">
    <location>
        <begin position="583"/>
        <end position="855"/>
    </location>
</feature>
<dbReference type="Gene3D" id="1.10.510.10">
    <property type="entry name" value="Transferase(Phosphotransferase) domain 1"/>
    <property type="match status" value="1"/>
</dbReference>
<dbReference type="SUPFAM" id="SSF52058">
    <property type="entry name" value="L domain-like"/>
    <property type="match status" value="1"/>
</dbReference>
<proteinExistence type="predicted"/>
<dbReference type="InterPro" id="IPR001611">
    <property type="entry name" value="Leu-rich_rpt"/>
</dbReference>
<keyword evidence="5" id="KW-0808">Transferase</keyword>
<dbReference type="InterPro" id="IPR008271">
    <property type="entry name" value="Ser/Thr_kinase_AS"/>
</dbReference>
<dbReference type="CDD" id="cd14066">
    <property type="entry name" value="STKc_IRAK"/>
    <property type="match status" value="1"/>
</dbReference>
<dbReference type="FunFam" id="3.80.10.10:FF:000363">
    <property type="entry name" value="Leucine-rich repeat family protein"/>
    <property type="match status" value="1"/>
</dbReference>
<evidence type="ECO:0000313" key="22">
    <source>
        <dbReference type="Proteomes" id="UP001054252"/>
    </source>
</evidence>
<evidence type="ECO:0000256" key="4">
    <source>
        <dbReference type="ARBA" id="ARBA00022614"/>
    </source>
</evidence>
<dbReference type="PROSITE" id="PS00107">
    <property type="entry name" value="PROTEIN_KINASE_ATP"/>
    <property type="match status" value="1"/>
</dbReference>
<keyword evidence="8" id="KW-0677">Repeat</keyword>
<keyword evidence="3" id="KW-0723">Serine/threonine-protein kinase</keyword>
<keyword evidence="7 19" id="KW-0732">Signal</keyword>
<dbReference type="SUPFAM" id="SSF56112">
    <property type="entry name" value="Protein kinase-like (PK-like)"/>
    <property type="match status" value="1"/>
</dbReference>
<evidence type="ECO:0000313" key="21">
    <source>
        <dbReference type="EMBL" id="GKV03120.1"/>
    </source>
</evidence>
<feature type="region of interest" description="Disordered" evidence="17">
    <location>
        <begin position="861"/>
        <end position="900"/>
    </location>
</feature>
<dbReference type="InterPro" id="IPR001245">
    <property type="entry name" value="Ser-Thr/Tyr_kinase_cat_dom"/>
</dbReference>
<comment type="subcellular location">
    <subcellularLocation>
        <location evidence="1">Membrane</location>
        <topology evidence="1">Single-pass type I membrane protein</topology>
    </subcellularLocation>
</comment>
<keyword evidence="6 18" id="KW-0812">Transmembrane</keyword>
<evidence type="ECO:0000256" key="5">
    <source>
        <dbReference type="ARBA" id="ARBA00022679"/>
    </source>
</evidence>
<dbReference type="Proteomes" id="UP001054252">
    <property type="component" value="Unassembled WGS sequence"/>
</dbReference>
<evidence type="ECO:0000256" key="9">
    <source>
        <dbReference type="ARBA" id="ARBA00022741"/>
    </source>
</evidence>
<evidence type="ECO:0000256" key="11">
    <source>
        <dbReference type="ARBA" id="ARBA00022840"/>
    </source>
</evidence>
<dbReference type="FunFam" id="1.10.510.10:FF:000453">
    <property type="entry name" value="LRR receptor-like serine/threonine-protein kinase HSL2"/>
    <property type="match status" value="1"/>
</dbReference>
<evidence type="ECO:0000256" key="1">
    <source>
        <dbReference type="ARBA" id="ARBA00004479"/>
    </source>
</evidence>
<dbReference type="Pfam" id="PF07714">
    <property type="entry name" value="PK_Tyr_Ser-Thr"/>
    <property type="match status" value="1"/>
</dbReference>
<evidence type="ECO:0000256" key="3">
    <source>
        <dbReference type="ARBA" id="ARBA00022527"/>
    </source>
</evidence>
<dbReference type="EC" id="2.7.11.1" evidence="2"/>
<keyword evidence="14" id="KW-0675">Receptor</keyword>
<protein>
    <recommendedName>
        <fullName evidence="2">non-specific serine/threonine protein kinase</fullName>
        <ecNumber evidence="2">2.7.11.1</ecNumber>
    </recommendedName>
</protein>
<accession>A0AAV5IWB9</accession>
<gene>
    <name evidence="21" type="ORF">SLEP1_g15483</name>
</gene>
<comment type="caution">
    <text evidence="21">The sequence shown here is derived from an EMBL/GenBank/DDBJ whole genome shotgun (WGS) entry which is preliminary data.</text>
</comment>
<dbReference type="InterPro" id="IPR017441">
    <property type="entry name" value="Protein_kinase_ATP_BS"/>
</dbReference>
<dbReference type="PROSITE" id="PS50011">
    <property type="entry name" value="PROTEIN_KINASE_DOM"/>
    <property type="match status" value="1"/>
</dbReference>
<dbReference type="SMART" id="SM00220">
    <property type="entry name" value="S_TKc"/>
    <property type="match status" value="1"/>
</dbReference>
<evidence type="ECO:0000256" key="7">
    <source>
        <dbReference type="ARBA" id="ARBA00022729"/>
    </source>
</evidence>
<evidence type="ECO:0000256" key="6">
    <source>
        <dbReference type="ARBA" id="ARBA00022692"/>
    </source>
</evidence>
<evidence type="ECO:0000256" key="10">
    <source>
        <dbReference type="ARBA" id="ARBA00022777"/>
    </source>
</evidence>
<name>A0AAV5IWB9_9ROSI</name>
<evidence type="ECO:0000256" key="14">
    <source>
        <dbReference type="ARBA" id="ARBA00023170"/>
    </source>
</evidence>
<keyword evidence="22" id="KW-1185">Reference proteome</keyword>
<dbReference type="PANTHER" id="PTHR45974:SF266">
    <property type="entry name" value="LEUCINE-RICH REPEAT RECEPTOR PROTEIN KINASE HPCA1"/>
    <property type="match status" value="1"/>
</dbReference>
<dbReference type="AlphaFoldDB" id="A0AAV5IWB9"/>
<dbReference type="GO" id="GO:0016020">
    <property type="term" value="C:membrane"/>
    <property type="evidence" value="ECO:0007669"/>
    <property type="project" value="UniProtKB-SubCell"/>
</dbReference>
<dbReference type="FunFam" id="3.30.200.20:FF:000328">
    <property type="entry name" value="Leucine-rich repeat protein kinase family protein"/>
    <property type="match status" value="1"/>
</dbReference>
<dbReference type="InterPro" id="IPR011009">
    <property type="entry name" value="Kinase-like_dom_sf"/>
</dbReference>
<dbReference type="FunFam" id="3.80.10.10:FF:000542">
    <property type="entry name" value="Leucine-rich repeat protein kinase family protein"/>
    <property type="match status" value="1"/>
</dbReference>
<organism evidence="21 22">
    <name type="scientific">Rubroshorea leprosula</name>
    <dbReference type="NCBI Taxonomy" id="152421"/>
    <lineage>
        <taxon>Eukaryota</taxon>
        <taxon>Viridiplantae</taxon>
        <taxon>Streptophyta</taxon>
        <taxon>Embryophyta</taxon>
        <taxon>Tracheophyta</taxon>
        <taxon>Spermatophyta</taxon>
        <taxon>Magnoliopsida</taxon>
        <taxon>eudicotyledons</taxon>
        <taxon>Gunneridae</taxon>
        <taxon>Pentapetalae</taxon>
        <taxon>rosids</taxon>
        <taxon>malvids</taxon>
        <taxon>Malvales</taxon>
        <taxon>Dipterocarpaceae</taxon>
        <taxon>Rubroshorea</taxon>
    </lineage>
</organism>
<feature type="compositionally biased region" description="Low complexity" evidence="17">
    <location>
        <begin position="869"/>
        <end position="880"/>
    </location>
</feature>
<evidence type="ECO:0000256" key="17">
    <source>
        <dbReference type="SAM" id="MobiDB-lite"/>
    </source>
</evidence>
<feature type="binding site" evidence="16">
    <location>
        <position position="611"/>
    </location>
    <ligand>
        <name>ATP</name>
        <dbReference type="ChEBI" id="CHEBI:30616"/>
    </ligand>
</feature>
<evidence type="ECO:0000256" key="12">
    <source>
        <dbReference type="ARBA" id="ARBA00022989"/>
    </source>
</evidence>
<evidence type="ECO:0000256" key="15">
    <source>
        <dbReference type="ARBA" id="ARBA00023180"/>
    </source>
</evidence>
<sequence>MEPRIELLCLVVFIQVYIIAAVTDSGDVAALNSLKDIWRNLPLNWVGSDPCGDGWEGIQCMNSRVSLITLGSMGLEGQLSDDISSLTELQTLDLSQNQGLTGPLPASIGNLKKLTNLYLNRCGFTGPIPNTIGSLQRLVYLSLNSNKFSGQIPPSIGHLSELNWLDLSDNQLEGSIPVSDGTTPGLDMLANTQHFHFGKNKLTGEIPEQIFSSKMSLIHVLFDDNELSGPIPSTLGLVQSLQVLDLSNNHFDISGIPTWVSSLSSLAILRMESTQLQGHVPVDLFSLPDLQILGLKGNKLNGTLNIGTNVGNQLSLVDLQNNDITEFNGTGGHNIEIELTGNPICQETGPTETYCEPPQSTSLFNTPRSYCSSAKCSSDQVSSTTCKCAYPYTGTLIFIGIFFSDLGNSAAYKALQESLMLCFQSNQLPVDSVSLSNPRMESSTFLSLNFSAFPYDRASFNRTVVSRITFLFSNRSFKPPPSLFGPYFFESDEYNYFSDEPKDTKKSTIVIIIGAAGGGSVLLLLSLLAGVYAFRQKKKAERASIKSDPFARWNVMKNNGSIPQLKGARCFSFEELKKYTNNFSEANYIGSGGYGKVYKGTLPNGKLIAIKRAQQGSKQGVLEFKTEIELLSRVHHKNIVGLLGFCFERHEQTLIYEYVPNGSLNETLSGMSRIRVDWTKRLKIALDTARGLTYLHELANPPIIHRDIKSANILLDQHLTAKVADFGLSKPISDSEKGHVTTQVKGTMGYMDPEYYMTHQLTEKSDVYSFGVLLLELITTRKPIERGKHIVKEVRMAMDKAKDLYSLHQILDPVILDESLKGLEKFVDLAMSCVEESGVDRPKMSEVVKEIENIMQIAGMNPNVETPTSSSSYEGLSKGSPFHPFSNESSANSSTFVASN</sequence>
<evidence type="ECO:0000256" key="2">
    <source>
        <dbReference type="ARBA" id="ARBA00012513"/>
    </source>
</evidence>
<dbReference type="Pfam" id="PF23598">
    <property type="entry name" value="LRR_14"/>
    <property type="match status" value="1"/>
</dbReference>
<feature type="chain" id="PRO_5043506854" description="non-specific serine/threonine protein kinase" evidence="19">
    <location>
        <begin position="22"/>
        <end position="900"/>
    </location>
</feature>
<keyword evidence="4" id="KW-0433">Leucine-rich repeat</keyword>
<evidence type="ECO:0000256" key="19">
    <source>
        <dbReference type="SAM" id="SignalP"/>
    </source>
</evidence>
<evidence type="ECO:0000259" key="20">
    <source>
        <dbReference type="PROSITE" id="PS50011"/>
    </source>
</evidence>
<evidence type="ECO:0000256" key="8">
    <source>
        <dbReference type="ARBA" id="ARBA00022737"/>
    </source>
</evidence>
<keyword evidence="9 16" id="KW-0547">Nucleotide-binding</keyword>
<keyword evidence="10" id="KW-0418">Kinase</keyword>
<dbReference type="GO" id="GO:0004674">
    <property type="term" value="F:protein serine/threonine kinase activity"/>
    <property type="evidence" value="ECO:0007669"/>
    <property type="project" value="UniProtKB-KW"/>
</dbReference>
<feature type="compositionally biased region" description="Polar residues" evidence="17">
    <location>
        <begin position="886"/>
        <end position="900"/>
    </location>
</feature>
<feature type="transmembrane region" description="Helical" evidence="18">
    <location>
        <begin position="509"/>
        <end position="534"/>
    </location>
</feature>
<dbReference type="InterPro" id="IPR000719">
    <property type="entry name" value="Prot_kinase_dom"/>
</dbReference>
<keyword evidence="13 18" id="KW-0472">Membrane</keyword>